<dbReference type="InterPro" id="IPR012677">
    <property type="entry name" value="Nucleotide-bd_a/b_plait_sf"/>
</dbReference>
<dbReference type="Pfam" id="PF00076">
    <property type="entry name" value="RRM_1"/>
    <property type="match status" value="1"/>
</dbReference>
<evidence type="ECO:0000256" key="1">
    <source>
        <dbReference type="ARBA" id="ARBA00004123"/>
    </source>
</evidence>
<dbReference type="SUPFAM" id="SSF54928">
    <property type="entry name" value="RNA-binding domain, RBD"/>
    <property type="match status" value="1"/>
</dbReference>
<dbReference type="PANTHER" id="PTHR48033:SF4">
    <property type="entry name" value="OS08G0320100 PROTEIN"/>
    <property type="match status" value="1"/>
</dbReference>
<dbReference type="InterPro" id="IPR035979">
    <property type="entry name" value="RBD_domain_sf"/>
</dbReference>
<dbReference type="EMBL" id="JBBWWR010000019">
    <property type="protein sequence ID" value="KAK8941703.1"/>
    <property type="molecule type" value="Genomic_DNA"/>
</dbReference>
<organism evidence="7 8">
    <name type="scientific">Platanthera guangdongensis</name>
    <dbReference type="NCBI Taxonomy" id="2320717"/>
    <lineage>
        <taxon>Eukaryota</taxon>
        <taxon>Viridiplantae</taxon>
        <taxon>Streptophyta</taxon>
        <taxon>Embryophyta</taxon>
        <taxon>Tracheophyta</taxon>
        <taxon>Spermatophyta</taxon>
        <taxon>Magnoliopsida</taxon>
        <taxon>Liliopsida</taxon>
        <taxon>Asparagales</taxon>
        <taxon>Orchidaceae</taxon>
        <taxon>Orchidoideae</taxon>
        <taxon>Orchideae</taxon>
        <taxon>Orchidinae</taxon>
        <taxon>Platanthera</taxon>
    </lineage>
</organism>
<keyword evidence="4" id="KW-0175">Coiled coil</keyword>
<dbReference type="InterPro" id="IPR000504">
    <property type="entry name" value="RRM_dom"/>
</dbReference>
<feature type="domain" description="RRM" evidence="6">
    <location>
        <begin position="160"/>
        <end position="224"/>
    </location>
</feature>
<dbReference type="PANTHER" id="PTHR48033">
    <property type="entry name" value="RNA-BINDING (RRM/RBD/RNP MOTIFS) FAMILY PROTEIN"/>
    <property type="match status" value="1"/>
</dbReference>
<evidence type="ECO:0000256" key="4">
    <source>
        <dbReference type="SAM" id="Coils"/>
    </source>
</evidence>
<keyword evidence="7" id="KW-0687">Ribonucleoprotein</keyword>
<feature type="region of interest" description="Disordered" evidence="5">
    <location>
        <begin position="466"/>
        <end position="485"/>
    </location>
</feature>
<sequence length="652" mass="72544">MACKDEQLKYLHHKFLDVKAEFNLPKESHVYGDLISSLRRHYNVWRFHLHADYYLKWNTDAQRRANGPKDIDPAQWNWIINYWGSARFKRNAPNEQDELPFYIRLWEKTHKGKHNEWQDKTVEETYNMLLDLHDTQMREKGEDKLTPEEAYTTVLGHRSDEFKSFFSKYGKVVEHEIITDHVTKRSRGFGFVIFDSEKVVDELLSKGNMIEIAGSQVEIKKAEPKKASNAPPPPHFGREFWEPSFRDGLGGYGNSFGGFGGGFGPSCRGAGGLGTRVGGYGGGAEEFGGGGYGGFGGGGGLGGYRGEPSLGGYSRRVGSYGGGGGFGGVYGGGGGGFGGGAYDRDEGGFDHGITDPPSTSSCVKLYSKLQAVEIEINAVASSITEEKSKIVGKIWDDEKNNVNHVQVTPDGLSLQQALAKDRLRSLRRAKAQLQKEISHFEEQASASGIVHEELLDRLAKEERKYKLKRHTTAEQSNKRSKQRSKAVAYDEDTGFDAVLDAASAGFVETEREELIRKGKLTPFHKIKGFERRVELPGSLNHNGILREGSIDNLASSSIAKAAQSMKDIELNRPSTKLLGLEALPVLDPPASSFQRLRKSLKFSQSTEDNNKKKCKFEKIKRPLPDKKWRKDDLPNKNVPNGNGISTRLNFIF</sequence>
<feature type="coiled-coil region" evidence="4">
    <location>
        <begin position="416"/>
        <end position="443"/>
    </location>
</feature>
<gene>
    <name evidence="7" type="ORF">KSP40_PGU014622</name>
</gene>
<dbReference type="SMART" id="SM00360">
    <property type="entry name" value="RRM"/>
    <property type="match status" value="1"/>
</dbReference>
<evidence type="ECO:0000259" key="6">
    <source>
        <dbReference type="PROSITE" id="PS50102"/>
    </source>
</evidence>
<dbReference type="GO" id="GO:1990904">
    <property type="term" value="C:ribonucleoprotein complex"/>
    <property type="evidence" value="ECO:0007669"/>
    <property type="project" value="UniProtKB-KW"/>
</dbReference>
<reference evidence="7 8" key="1">
    <citation type="journal article" date="2022" name="Nat. Plants">
        <title>Genomes of leafy and leafless Platanthera orchids illuminate the evolution of mycoheterotrophy.</title>
        <authorList>
            <person name="Li M.H."/>
            <person name="Liu K.W."/>
            <person name="Li Z."/>
            <person name="Lu H.C."/>
            <person name="Ye Q.L."/>
            <person name="Zhang D."/>
            <person name="Wang J.Y."/>
            <person name="Li Y.F."/>
            <person name="Zhong Z.M."/>
            <person name="Liu X."/>
            <person name="Yu X."/>
            <person name="Liu D.K."/>
            <person name="Tu X.D."/>
            <person name="Liu B."/>
            <person name="Hao Y."/>
            <person name="Liao X.Y."/>
            <person name="Jiang Y.T."/>
            <person name="Sun W.H."/>
            <person name="Chen J."/>
            <person name="Chen Y.Q."/>
            <person name="Ai Y."/>
            <person name="Zhai J.W."/>
            <person name="Wu S.S."/>
            <person name="Zhou Z."/>
            <person name="Hsiao Y.Y."/>
            <person name="Wu W.L."/>
            <person name="Chen Y.Y."/>
            <person name="Lin Y.F."/>
            <person name="Hsu J.L."/>
            <person name="Li C.Y."/>
            <person name="Wang Z.W."/>
            <person name="Zhao X."/>
            <person name="Zhong W.Y."/>
            <person name="Ma X.K."/>
            <person name="Ma L."/>
            <person name="Huang J."/>
            <person name="Chen G.Z."/>
            <person name="Huang M.Z."/>
            <person name="Huang L."/>
            <person name="Peng D.H."/>
            <person name="Luo Y.B."/>
            <person name="Zou S.Q."/>
            <person name="Chen S.P."/>
            <person name="Lan S."/>
            <person name="Tsai W.C."/>
            <person name="Van de Peer Y."/>
            <person name="Liu Z.J."/>
        </authorList>
    </citation>
    <scope>NUCLEOTIDE SEQUENCE [LARGE SCALE GENOMIC DNA]</scope>
    <source>
        <strain evidence="7">Lor288</strain>
    </source>
</reference>
<proteinExistence type="predicted"/>
<keyword evidence="3" id="KW-0694">RNA-binding</keyword>
<dbReference type="Proteomes" id="UP001412067">
    <property type="component" value="Unassembled WGS sequence"/>
</dbReference>
<keyword evidence="8" id="KW-1185">Reference proteome</keyword>
<evidence type="ECO:0000256" key="2">
    <source>
        <dbReference type="ARBA" id="ARBA00023242"/>
    </source>
</evidence>
<comment type="subcellular location">
    <subcellularLocation>
        <location evidence="1">Nucleus</location>
    </subcellularLocation>
</comment>
<dbReference type="PROSITE" id="PS50102">
    <property type="entry name" value="RRM"/>
    <property type="match status" value="1"/>
</dbReference>
<name>A0ABR2LII7_9ASPA</name>
<evidence type="ECO:0000313" key="7">
    <source>
        <dbReference type="EMBL" id="KAK8941703.1"/>
    </source>
</evidence>
<dbReference type="Gene3D" id="3.30.70.330">
    <property type="match status" value="1"/>
</dbReference>
<evidence type="ECO:0000256" key="3">
    <source>
        <dbReference type="PROSITE-ProRule" id="PRU00176"/>
    </source>
</evidence>
<accession>A0ABR2LII7</accession>
<protein>
    <submittedName>
        <fullName evidence="7">Ribonucleoprotein</fullName>
    </submittedName>
</protein>
<comment type="caution">
    <text evidence="7">The sequence shown here is derived from an EMBL/GenBank/DDBJ whole genome shotgun (WGS) entry which is preliminary data.</text>
</comment>
<evidence type="ECO:0000256" key="5">
    <source>
        <dbReference type="SAM" id="MobiDB-lite"/>
    </source>
</evidence>
<evidence type="ECO:0000313" key="8">
    <source>
        <dbReference type="Proteomes" id="UP001412067"/>
    </source>
</evidence>
<keyword evidence="2" id="KW-0539">Nucleus</keyword>